<evidence type="ECO:0000313" key="1">
    <source>
        <dbReference type="EMBL" id="RZC57358.1"/>
    </source>
</evidence>
<accession>A0A4Y7JC34</accession>
<proteinExistence type="predicted"/>
<protein>
    <submittedName>
        <fullName evidence="1">Uncharacterized protein</fullName>
    </submittedName>
</protein>
<dbReference type="Proteomes" id="UP000316621">
    <property type="component" value="Chromosome 4"/>
</dbReference>
<evidence type="ECO:0000313" key="2">
    <source>
        <dbReference type="Proteomes" id="UP000316621"/>
    </source>
</evidence>
<dbReference type="Gramene" id="RZC57358">
    <property type="protein sequence ID" value="RZC57358"/>
    <property type="gene ID" value="C5167_004658"/>
</dbReference>
<sequence>MHGCDKLYKEHEQVVVEGSDGQSWREFEVCKTDETMVDNGKKAELEIAFSIFDVQKQYFSMYRNSTRNLHSLQIGELSNHLCFWRGMKVFAIHEKLLHLILMVVLQTSIIGVDTWSLMFQSIPEKLNSLYKDTNWSFYVGVAGGRKNDHSDADIKFAKVVFALTQLLMFNETAFSVSTLPSFGNDN</sequence>
<dbReference type="EMBL" id="CM010718">
    <property type="protein sequence ID" value="RZC57358.1"/>
    <property type="molecule type" value="Genomic_DNA"/>
</dbReference>
<dbReference type="Pfam" id="PF08645">
    <property type="entry name" value="PNK3P"/>
    <property type="match status" value="1"/>
</dbReference>
<dbReference type="AlphaFoldDB" id="A0A4Y7JC34"/>
<name>A0A4Y7JC34_PAPSO</name>
<dbReference type="InterPro" id="IPR013954">
    <property type="entry name" value="PNK3P"/>
</dbReference>
<gene>
    <name evidence="1" type="ORF">C5167_004658</name>
</gene>
<organism evidence="1 2">
    <name type="scientific">Papaver somniferum</name>
    <name type="common">Opium poppy</name>
    <dbReference type="NCBI Taxonomy" id="3469"/>
    <lineage>
        <taxon>Eukaryota</taxon>
        <taxon>Viridiplantae</taxon>
        <taxon>Streptophyta</taxon>
        <taxon>Embryophyta</taxon>
        <taxon>Tracheophyta</taxon>
        <taxon>Spermatophyta</taxon>
        <taxon>Magnoliopsida</taxon>
        <taxon>Ranunculales</taxon>
        <taxon>Papaveraceae</taxon>
        <taxon>Papaveroideae</taxon>
        <taxon>Papaver</taxon>
    </lineage>
</organism>
<keyword evidence="2" id="KW-1185">Reference proteome</keyword>
<reference evidence="1 2" key="1">
    <citation type="journal article" date="2018" name="Science">
        <title>The opium poppy genome and morphinan production.</title>
        <authorList>
            <person name="Guo L."/>
            <person name="Winzer T."/>
            <person name="Yang X."/>
            <person name="Li Y."/>
            <person name="Ning Z."/>
            <person name="He Z."/>
            <person name="Teodor R."/>
            <person name="Lu Y."/>
            <person name="Bowser T.A."/>
            <person name="Graham I.A."/>
            <person name="Ye K."/>
        </authorList>
    </citation>
    <scope>NUCLEOTIDE SEQUENCE [LARGE SCALE GENOMIC DNA]</scope>
    <source>
        <strain evidence="2">cv. HN1</strain>
        <tissue evidence="1">Leaves</tissue>
    </source>
</reference>